<dbReference type="PANTHER" id="PTHR31069">
    <property type="entry name" value="OLEATE-ACTIVATED TRANSCRIPTION FACTOR 1-RELATED"/>
    <property type="match status" value="1"/>
</dbReference>
<keyword evidence="3" id="KW-0804">Transcription</keyword>
<reference evidence="6 7" key="1">
    <citation type="submission" date="2017-02" db="EMBL/GenBank/DDBJ databases">
        <title>Genomes of Trichoderma spp. with biocontrol activity.</title>
        <authorList>
            <person name="Gardiner D."/>
            <person name="Kazan K."/>
            <person name="Vos C."/>
            <person name="Harvey P."/>
        </authorList>
    </citation>
    <scope>NUCLEOTIDE SEQUENCE [LARGE SCALE GENOMIC DNA]</scope>
    <source>
        <strain evidence="6 7">A5MH</strain>
    </source>
</reference>
<dbReference type="Gene3D" id="4.10.240.10">
    <property type="entry name" value="Zn(2)-C6 fungal-type DNA-binding domain"/>
    <property type="match status" value="1"/>
</dbReference>
<dbReference type="CDD" id="cd00067">
    <property type="entry name" value="GAL4"/>
    <property type="match status" value="1"/>
</dbReference>
<comment type="caution">
    <text evidence="6">The sequence shown here is derived from an EMBL/GenBank/DDBJ whole genome shotgun (WGS) entry which is preliminary data.</text>
</comment>
<keyword evidence="1" id="KW-0805">Transcription regulation</keyword>
<dbReference type="GO" id="GO:0003677">
    <property type="term" value="F:DNA binding"/>
    <property type="evidence" value="ECO:0007669"/>
    <property type="project" value="UniProtKB-KW"/>
</dbReference>
<gene>
    <name evidence="6" type="ORF">TGAMA5MH_09560</name>
</gene>
<accession>A0A2K0SYX8</accession>
<evidence type="ECO:0000259" key="5">
    <source>
        <dbReference type="PROSITE" id="PS50048"/>
    </source>
</evidence>
<feature type="domain" description="Zn(2)-C6 fungal-type" evidence="5">
    <location>
        <begin position="8"/>
        <end position="38"/>
    </location>
</feature>
<dbReference type="InterPro" id="IPR036864">
    <property type="entry name" value="Zn2-C6_fun-type_DNA-bd_sf"/>
</dbReference>
<protein>
    <recommendedName>
        <fullName evidence="5">Zn(2)-C6 fungal-type domain-containing protein</fullName>
    </recommendedName>
</protein>
<dbReference type="AlphaFoldDB" id="A0A2K0SYX8"/>
<evidence type="ECO:0000256" key="3">
    <source>
        <dbReference type="ARBA" id="ARBA00023163"/>
    </source>
</evidence>
<evidence type="ECO:0000313" key="7">
    <source>
        <dbReference type="Proteomes" id="UP000236546"/>
    </source>
</evidence>
<evidence type="ECO:0000256" key="2">
    <source>
        <dbReference type="ARBA" id="ARBA00023125"/>
    </source>
</evidence>
<organism evidence="6 7">
    <name type="scientific">Trichoderma gamsii</name>
    <dbReference type="NCBI Taxonomy" id="398673"/>
    <lineage>
        <taxon>Eukaryota</taxon>
        <taxon>Fungi</taxon>
        <taxon>Dikarya</taxon>
        <taxon>Ascomycota</taxon>
        <taxon>Pezizomycotina</taxon>
        <taxon>Sordariomycetes</taxon>
        <taxon>Hypocreomycetidae</taxon>
        <taxon>Hypocreales</taxon>
        <taxon>Hypocreaceae</taxon>
        <taxon>Trichoderma</taxon>
    </lineage>
</organism>
<keyword evidence="2" id="KW-0238">DNA-binding</keyword>
<dbReference type="Pfam" id="PF00172">
    <property type="entry name" value="Zn_clus"/>
    <property type="match status" value="1"/>
</dbReference>
<dbReference type="EMBL" id="MTYH01000104">
    <property type="protein sequence ID" value="PNP38479.1"/>
    <property type="molecule type" value="Genomic_DNA"/>
</dbReference>
<proteinExistence type="predicted"/>
<dbReference type="InterPro" id="IPR050675">
    <property type="entry name" value="OAF3"/>
</dbReference>
<dbReference type="SMART" id="SM00066">
    <property type="entry name" value="GAL4"/>
    <property type="match status" value="1"/>
</dbReference>
<dbReference type="PROSITE" id="PS00463">
    <property type="entry name" value="ZN2_CY6_FUNGAL_1"/>
    <property type="match status" value="1"/>
</dbReference>
<evidence type="ECO:0000256" key="1">
    <source>
        <dbReference type="ARBA" id="ARBA00023015"/>
    </source>
</evidence>
<dbReference type="PROSITE" id="PS50048">
    <property type="entry name" value="ZN2_CY6_FUNGAL_2"/>
    <property type="match status" value="1"/>
</dbReference>
<sequence length="135" mass="14868">MRTTLRRSCNACAKAKLGCDLRVPQCSRCVKRKSECVYANSPLNTPLDVTGSSAETTGHSSILVAAKNESKSLSVVSQEREMVSRPSENPGLLINPATASFDPFDSYPSTRLPRLHVQRLIHRSLRSNIIPWIST</sequence>
<dbReference type="OrthoDB" id="5376287at2759"/>
<keyword evidence="4" id="KW-0539">Nucleus</keyword>
<dbReference type="InterPro" id="IPR001138">
    <property type="entry name" value="Zn2Cys6_DnaBD"/>
</dbReference>
<name>A0A2K0SYX8_9HYPO</name>
<dbReference type="Proteomes" id="UP000236546">
    <property type="component" value="Unassembled WGS sequence"/>
</dbReference>
<dbReference type="GO" id="GO:0000981">
    <property type="term" value="F:DNA-binding transcription factor activity, RNA polymerase II-specific"/>
    <property type="evidence" value="ECO:0007669"/>
    <property type="project" value="InterPro"/>
</dbReference>
<dbReference type="SUPFAM" id="SSF57701">
    <property type="entry name" value="Zn2/Cys6 DNA-binding domain"/>
    <property type="match status" value="1"/>
</dbReference>
<evidence type="ECO:0000256" key="4">
    <source>
        <dbReference type="ARBA" id="ARBA00023242"/>
    </source>
</evidence>
<evidence type="ECO:0000313" key="6">
    <source>
        <dbReference type="EMBL" id="PNP38479.1"/>
    </source>
</evidence>
<dbReference type="GO" id="GO:0008270">
    <property type="term" value="F:zinc ion binding"/>
    <property type="evidence" value="ECO:0007669"/>
    <property type="project" value="InterPro"/>
</dbReference>
<dbReference type="PANTHER" id="PTHR31069:SF32">
    <property type="entry name" value="ARGININE METABOLISM REGULATION PROTEIN II"/>
    <property type="match status" value="1"/>
</dbReference>